<reference evidence="1 2" key="1">
    <citation type="journal article" date="2016" name="Nat. Commun.">
        <title>Thousands of microbial genomes shed light on interconnected biogeochemical processes in an aquifer system.</title>
        <authorList>
            <person name="Anantharaman K."/>
            <person name="Brown C.T."/>
            <person name="Hug L.A."/>
            <person name="Sharon I."/>
            <person name="Castelle C.J."/>
            <person name="Probst A.J."/>
            <person name="Thomas B.C."/>
            <person name="Singh A."/>
            <person name="Wilkins M.J."/>
            <person name="Karaoz U."/>
            <person name="Brodie E.L."/>
            <person name="Williams K.H."/>
            <person name="Hubbard S.S."/>
            <person name="Banfield J.F."/>
        </authorList>
    </citation>
    <scope>NUCLEOTIDE SEQUENCE [LARGE SCALE GENOMIC DNA]</scope>
    <source>
        <strain evidence="2">RIFCSPLOWO2_12_FULL_64_10</strain>
    </source>
</reference>
<organism evidence="1 2">
    <name type="scientific">Handelsmanbacteria sp. (strain RIFCSPLOWO2_12_FULL_64_10)</name>
    <dbReference type="NCBI Taxonomy" id="1817868"/>
    <lineage>
        <taxon>Bacteria</taxon>
        <taxon>Candidatus Handelsmaniibacteriota</taxon>
    </lineage>
</organism>
<protein>
    <recommendedName>
        <fullName evidence="3">Mitomycin antibiotics/polyketide fumonisin biosynthesis protein</fullName>
    </recommendedName>
</protein>
<accession>A0A1F6C9Z0</accession>
<dbReference type="Gene3D" id="2.60.120.620">
    <property type="entry name" value="q2cbj1_9rhob like domain"/>
    <property type="match status" value="1"/>
</dbReference>
<proteinExistence type="predicted"/>
<dbReference type="InterPro" id="IPR008775">
    <property type="entry name" value="Phytyl_CoA_dOase-like"/>
</dbReference>
<evidence type="ECO:0008006" key="3">
    <source>
        <dbReference type="Google" id="ProtNLM"/>
    </source>
</evidence>
<dbReference type="SUPFAM" id="SSF51197">
    <property type="entry name" value="Clavaminate synthase-like"/>
    <property type="match status" value="1"/>
</dbReference>
<dbReference type="GO" id="GO:0005506">
    <property type="term" value="F:iron ion binding"/>
    <property type="evidence" value="ECO:0007669"/>
    <property type="project" value="UniProtKB-ARBA"/>
</dbReference>
<sequence>MSEAEDYLAGCPASDEQIQKWVEAFHRQGFLFIENVLPPEWCAEMREDLDRALRDNPNGLNSVSPTVQLAHRMFETSRANLKLFDLEPVVSFAEALVAQNCHVIHNNSFVVHPGGGLSTWHQDDAPHYLITEGEPPKNVRLPVLFFTANYYLTDVTEATHGGTEAIPGSHLFGAPPPKDMAGTKWEGQIHYNLGKAGSVIMFNNQVWHRGGPNRSDRTRYITQVTYARRIIGHKYYPFMNYVMPEHVYKDSDPRLRRLLGFLNRGAYG</sequence>
<dbReference type="PANTHER" id="PTHR20883:SF48">
    <property type="entry name" value="ECTOINE DIOXYGENASE"/>
    <property type="match status" value="1"/>
</dbReference>
<gene>
    <name evidence="1" type="ORF">A3F84_17370</name>
</gene>
<evidence type="ECO:0000313" key="1">
    <source>
        <dbReference type="EMBL" id="OGG45978.1"/>
    </source>
</evidence>
<dbReference type="GO" id="GO:0016706">
    <property type="term" value="F:2-oxoglutarate-dependent dioxygenase activity"/>
    <property type="evidence" value="ECO:0007669"/>
    <property type="project" value="UniProtKB-ARBA"/>
</dbReference>
<dbReference type="EMBL" id="MFKF01000351">
    <property type="protein sequence ID" value="OGG45978.1"/>
    <property type="molecule type" value="Genomic_DNA"/>
</dbReference>
<comment type="caution">
    <text evidence="1">The sequence shown here is derived from an EMBL/GenBank/DDBJ whole genome shotgun (WGS) entry which is preliminary data.</text>
</comment>
<evidence type="ECO:0000313" key="2">
    <source>
        <dbReference type="Proteomes" id="UP000178606"/>
    </source>
</evidence>
<dbReference type="PANTHER" id="PTHR20883">
    <property type="entry name" value="PHYTANOYL-COA DIOXYGENASE DOMAIN CONTAINING 1"/>
    <property type="match status" value="1"/>
</dbReference>
<dbReference type="AlphaFoldDB" id="A0A1F6C9Z0"/>
<dbReference type="Pfam" id="PF05721">
    <property type="entry name" value="PhyH"/>
    <property type="match status" value="1"/>
</dbReference>
<name>A0A1F6C9Z0_HANXR</name>
<dbReference type="Proteomes" id="UP000178606">
    <property type="component" value="Unassembled WGS sequence"/>
</dbReference>